<name>A0A2H9T318_9ZZZZ</name>
<feature type="compositionally biased region" description="Polar residues" evidence="1">
    <location>
        <begin position="564"/>
        <end position="581"/>
    </location>
</feature>
<gene>
    <name evidence="2" type="ORF">CI610_03446</name>
</gene>
<comment type="caution">
    <text evidence="2">The sequence shown here is derived from an EMBL/GenBank/DDBJ whole genome shotgun (WGS) entry which is preliminary data.</text>
</comment>
<evidence type="ECO:0000256" key="1">
    <source>
        <dbReference type="SAM" id="MobiDB-lite"/>
    </source>
</evidence>
<proteinExistence type="predicted"/>
<feature type="region of interest" description="Disordered" evidence="1">
    <location>
        <begin position="564"/>
        <end position="583"/>
    </location>
</feature>
<protein>
    <submittedName>
        <fullName evidence="2">Uncharacterized protein</fullName>
    </submittedName>
</protein>
<evidence type="ECO:0000313" key="2">
    <source>
        <dbReference type="EMBL" id="PJE77628.1"/>
    </source>
</evidence>
<reference evidence="2" key="1">
    <citation type="journal article" date="2017" name="Appl. Environ. Microbiol.">
        <title>Molecular characterization of an Endozoicomonas-like organism causing infection in king scallop Pecten maximus L.</title>
        <authorList>
            <person name="Cano I."/>
            <person name="van Aerle R."/>
            <person name="Ross S."/>
            <person name="Verner-Jeffreys D.W."/>
            <person name="Paley R.K."/>
            <person name="Rimmer G."/>
            <person name="Ryder D."/>
            <person name="Hooper P."/>
            <person name="Stone D."/>
            <person name="Feist S.W."/>
        </authorList>
    </citation>
    <scope>NUCLEOTIDE SEQUENCE</scope>
</reference>
<feature type="region of interest" description="Disordered" evidence="1">
    <location>
        <begin position="594"/>
        <end position="614"/>
    </location>
</feature>
<accession>A0A2H9T318</accession>
<sequence length="614" mass="69295">MNSRIFHILYFIVLGLPIGYLFSQETLEPDHLHLILVDDLQQKQMKESVKTTNKQRTLSCYSIPKEKSDSYSLVLPMDTELENIKTDDIYSPSGKDFPIMTWEKGFSQQNYRKGKLTVLLPTGQTKDYSGFILKDENGTEVKAIEIVQRQAGHIHKEHTYPPEGSLLTFDFPDNNRTHHLHKLPLLSLSEPICEADTLDNKPHKPTLCVPIETALYTVQSAYCFRPDPDRNDDIIRGKLSLRYTIQAPNNVSFLPSPIKTIRVIHQPCTNHSDITKQVHDTEQTQCSFDPQLSDKYSCSFSTCRIQGKKRAVTACIQIPDCIPMLHENSQHRINACSSTVEIQPFNVCYLTLFGSPNLSTQEFNVVICDEASSPFKEVFPDALIEVKMNDENIQNAVLLDRHTEKHQRKVRIQSAKQDPEIGYKLTTYADVETLCIMSTSPRPKELVLRHSHRFSAVIQLQKKQNEHTFSSLNGGAVTLTTEKVGNFFEASLSIPAETVYQIHFNKFKQVQARICSDYNTVNAHEFRGFIPPSSHPQEPQSGGLFGAAPVAFFGAAPASSDFSHTSSNLSSKPVPSLTNVTHTDEFDDLKNMMMTCGKREDSDDEDSSSSDQEK</sequence>
<dbReference type="AlphaFoldDB" id="A0A2H9T318"/>
<organism evidence="2">
    <name type="scientific">invertebrate metagenome</name>
    <dbReference type="NCBI Taxonomy" id="1711999"/>
    <lineage>
        <taxon>unclassified sequences</taxon>
        <taxon>metagenomes</taxon>
        <taxon>organismal metagenomes</taxon>
    </lineage>
</organism>
<dbReference type="EMBL" id="NSIT01000461">
    <property type="protein sequence ID" value="PJE77628.1"/>
    <property type="molecule type" value="Genomic_DNA"/>
</dbReference>